<dbReference type="Pfam" id="PF00583">
    <property type="entry name" value="Acetyltransf_1"/>
    <property type="match status" value="1"/>
</dbReference>
<dbReference type="Proteomes" id="UP000177360">
    <property type="component" value="Unassembled WGS sequence"/>
</dbReference>
<proteinExistence type="predicted"/>
<dbReference type="InterPro" id="IPR016181">
    <property type="entry name" value="Acyl_CoA_acyltransferase"/>
</dbReference>
<name>A0A1G2E1T8_9BACT</name>
<reference evidence="2 3" key="1">
    <citation type="journal article" date="2016" name="Nat. Commun.">
        <title>Thousands of microbial genomes shed light on interconnected biogeochemical processes in an aquifer system.</title>
        <authorList>
            <person name="Anantharaman K."/>
            <person name="Brown C.T."/>
            <person name="Hug L.A."/>
            <person name="Sharon I."/>
            <person name="Castelle C.J."/>
            <person name="Probst A.J."/>
            <person name="Thomas B.C."/>
            <person name="Singh A."/>
            <person name="Wilkins M.J."/>
            <person name="Karaoz U."/>
            <person name="Brodie E.L."/>
            <person name="Williams K.H."/>
            <person name="Hubbard S.S."/>
            <person name="Banfield J.F."/>
        </authorList>
    </citation>
    <scope>NUCLEOTIDE SEQUENCE [LARGE SCALE GENOMIC DNA]</scope>
</reference>
<evidence type="ECO:0000313" key="3">
    <source>
        <dbReference type="Proteomes" id="UP000177360"/>
    </source>
</evidence>
<evidence type="ECO:0000313" key="2">
    <source>
        <dbReference type="EMBL" id="OGZ19793.1"/>
    </source>
</evidence>
<dbReference type="PROSITE" id="PS51186">
    <property type="entry name" value="GNAT"/>
    <property type="match status" value="1"/>
</dbReference>
<evidence type="ECO:0000259" key="1">
    <source>
        <dbReference type="PROSITE" id="PS51186"/>
    </source>
</evidence>
<dbReference type="AlphaFoldDB" id="A0A1G2E1T8"/>
<accession>A0A1G2E1T8</accession>
<sequence>MIIRLAEKDDIEQIADIHQKEINKGFLSGLGSGFLEKVYLAIIKSKISFCVVDEENGKITGFIAGAVNLDKFFRYFLKNHFFTAFFSLSPQIFNLEKIKKIIEVLFYPKKGNSLPEAELLTIAVINEFQGQGIAVQMLARFIYEMKNRKIGSFKVIVGESLTPAIKFYEKSGFRFVKNINIHGNYISRVYAYYIK</sequence>
<organism evidence="2 3">
    <name type="scientific">Candidatus Nealsonbacteria bacterium RIFCSPHIGHO2_01_FULL_38_55</name>
    <dbReference type="NCBI Taxonomy" id="1801664"/>
    <lineage>
        <taxon>Bacteria</taxon>
        <taxon>Candidatus Nealsoniibacteriota</taxon>
    </lineage>
</organism>
<dbReference type="EMBL" id="MHLZ01000022">
    <property type="protein sequence ID" value="OGZ19793.1"/>
    <property type="molecule type" value="Genomic_DNA"/>
</dbReference>
<dbReference type="InterPro" id="IPR000182">
    <property type="entry name" value="GNAT_dom"/>
</dbReference>
<protein>
    <recommendedName>
        <fullName evidence="1">N-acetyltransferase domain-containing protein</fullName>
    </recommendedName>
</protein>
<comment type="caution">
    <text evidence="2">The sequence shown here is derived from an EMBL/GenBank/DDBJ whole genome shotgun (WGS) entry which is preliminary data.</text>
</comment>
<gene>
    <name evidence="2" type="ORF">A2626_02430</name>
</gene>
<dbReference type="SUPFAM" id="SSF55729">
    <property type="entry name" value="Acyl-CoA N-acyltransferases (Nat)"/>
    <property type="match status" value="1"/>
</dbReference>
<dbReference type="Gene3D" id="3.40.630.30">
    <property type="match status" value="1"/>
</dbReference>
<dbReference type="GO" id="GO:0016747">
    <property type="term" value="F:acyltransferase activity, transferring groups other than amino-acyl groups"/>
    <property type="evidence" value="ECO:0007669"/>
    <property type="project" value="InterPro"/>
</dbReference>
<feature type="domain" description="N-acetyltransferase" evidence="1">
    <location>
        <begin position="1"/>
        <end position="195"/>
    </location>
</feature>